<comment type="similarity">
    <text evidence="1">Belongs to the FHY3/FAR1 family.</text>
</comment>
<comment type="function">
    <text evidence="1">Putative transcription activator involved in regulating light control of development.</text>
</comment>
<dbReference type="PANTHER" id="PTHR31669:SF251">
    <property type="entry name" value="PROTEIN FAR1-RELATED SEQUENCE"/>
    <property type="match status" value="1"/>
</dbReference>
<dbReference type="InterPro" id="IPR031052">
    <property type="entry name" value="FHY3/FAR1"/>
</dbReference>
<dbReference type="PANTHER" id="PTHR31669">
    <property type="entry name" value="PROTEIN FAR1-RELATED SEQUENCE 10-RELATED"/>
    <property type="match status" value="1"/>
</dbReference>
<feature type="region of interest" description="Disordered" evidence="2">
    <location>
        <begin position="611"/>
        <end position="630"/>
    </location>
</feature>
<dbReference type="GO" id="GO:0008270">
    <property type="term" value="F:zinc ion binding"/>
    <property type="evidence" value="ECO:0007669"/>
    <property type="project" value="UniProtKB-UniRule"/>
</dbReference>
<feature type="domain" description="MULE transposase" evidence="4">
    <location>
        <begin position="155"/>
        <end position="209"/>
    </location>
</feature>
<reference evidence="5 6" key="1">
    <citation type="journal article" date="2021" name="Commun. Biol.">
        <title>The genome of Shorea leprosula (Dipterocarpaceae) highlights the ecological relevance of drought in aseasonal tropical rainforests.</title>
        <authorList>
            <person name="Ng K.K.S."/>
            <person name="Kobayashi M.J."/>
            <person name="Fawcett J.A."/>
            <person name="Hatakeyama M."/>
            <person name="Paape T."/>
            <person name="Ng C.H."/>
            <person name="Ang C.C."/>
            <person name="Tnah L.H."/>
            <person name="Lee C.T."/>
            <person name="Nishiyama T."/>
            <person name="Sese J."/>
            <person name="O'Brien M.J."/>
            <person name="Copetti D."/>
            <person name="Mohd Noor M.I."/>
            <person name="Ong R.C."/>
            <person name="Putra M."/>
            <person name="Sireger I.Z."/>
            <person name="Indrioko S."/>
            <person name="Kosugi Y."/>
            <person name="Izuno A."/>
            <person name="Isagi Y."/>
            <person name="Lee S.L."/>
            <person name="Shimizu K.K."/>
        </authorList>
    </citation>
    <scope>NUCLEOTIDE SEQUENCE [LARGE SCALE GENOMIC DNA]</scope>
    <source>
        <strain evidence="5">214</strain>
    </source>
</reference>
<dbReference type="EMBL" id="BPVZ01000040">
    <property type="protein sequence ID" value="GKV13908.1"/>
    <property type="molecule type" value="Genomic_DNA"/>
</dbReference>
<comment type="subcellular location">
    <subcellularLocation>
        <location evidence="1">Nucleus</location>
    </subcellularLocation>
</comment>
<dbReference type="Pfam" id="PF10551">
    <property type="entry name" value="MULE"/>
    <property type="match status" value="1"/>
</dbReference>
<sequence length="630" mass="73694">MSGEDDITSWMPHERMQFPSEKEAREFYNEYARRVGFSIRTESSKRSTSYGPVDRKYYVCYKAGKKRPYVPKYKPSCERPIQETREVMDQYKLARCGPSKIARLLNVTGQVMQQFLEVTASDENFYHSMELDEDGVCRSMFWVDGRVREMYQHFDETEATFVWLLKRWLSCMGGKESGAIITDQDPTITNAIKKVFPNTPHRFCMWHISLHADEHLRSLRSSYNPGFDEQYYKWVKSSKTIEEAESAWKELKDKYKHEFVKPLTDKQHNEMKSWKWLENMYEQRYSWVDVYLRDTFFAGMRSSQRSESINSFFDAYVNSKTPLSEFVGQYTRALQSWRDQEVNEDMQTMKVKPNPLNLHLIEVQVGNIYTRKFFDKFQSEFKACFYCMHDEVNTCDEVTTYVVTYGLGKMVDSQFVRCGPSVEEFACICGKFETVGILCKPILYIMKLCHRMKEIPKCYILVRWTLTYRQHSKKTACESSTVSKDLVVSPLESWNLRKSFMEVHEQAIGHRDQYNAMVPLLEDMMKQLDRVNKQYEGLVLEQNASTSAISQGAILSNITIRDPERAKTKGRPRELGRIPFGKQVSQKASQARTRTCSMCDIKGHDARTCGKTKEKVATNDSLSQPLHEEE</sequence>
<keyword evidence="1" id="KW-0539">Nucleus</keyword>
<dbReference type="InterPro" id="IPR018289">
    <property type="entry name" value="MULE_transposase_dom"/>
</dbReference>
<keyword evidence="1" id="KW-0862">Zinc</keyword>
<name>A0AAV5JRG1_9ROSI</name>
<dbReference type="InterPro" id="IPR004330">
    <property type="entry name" value="FAR1_DNA_bnd_dom"/>
</dbReference>
<proteinExistence type="inferred from homology"/>
<dbReference type="Proteomes" id="UP001054252">
    <property type="component" value="Unassembled WGS sequence"/>
</dbReference>
<feature type="domain" description="FAR1" evidence="3">
    <location>
        <begin position="26"/>
        <end position="80"/>
    </location>
</feature>
<accession>A0AAV5JRG1</accession>
<keyword evidence="1" id="KW-0863">Zinc-finger</keyword>
<evidence type="ECO:0000313" key="5">
    <source>
        <dbReference type="EMBL" id="GKV13908.1"/>
    </source>
</evidence>
<dbReference type="GO" id="GO:0005634">
    <property type="term" value="C:nucleus"/>
    <property type="evidence" value="ECO:0007669"/>
    <property type="project" value="UniProtKB-SubCell"/>
</dbReference>
<dbReference type="GO" id="GO:0006355">
    <property type="term" value="P:regulation of DNA-templated transcription"/>
    <property type="evidence" value="ECO:0007669"/>
    <property type="project" value="UniProtKB-UniRule"/>
</dbReference>
<evidence type="ECO:0000256" key="1">
    <source>
        <dbReference type="RuleBase" id="RU367018"/>
    </source>
</evidence>
<gene>
    <name evidence="5" type="ORF">SLEP1_g24867</name>
</gene>
<keyword evidence="6" id="KW-1185">Reference proteome</keyword>
<protein>
    <recommendedName>
        <fullName evidence="1">Protein FAR1-RELATED SEQUENCE</fullName>
    </recommendedName>
</protein>
<dbReference type="Pfam" id="PF03101">
    <property type="entry name" value="FAR1"/>
    <property type="match status" value="1"/>
</dbReference>
<dbReference type="AlphaFoldDB" id="A0AAV5JRG1"/>
<evidence type="ECO:0000259" key="4">
    <source>
        <dbReference type="Pfam" id="PF10551"/>
    </source>
</evidence>
<keyword evidence="1" id="KW-0479">Metal-binding</keyword>
<evidence type="ECO:0000259" key="3">
    <source>
        <dbReference type="Pfam" id="PF03101"/>
    </source>
</evidence>
<evidence type="ECO:0000313" key="6">
    <source>
        <dbReference type="Proteomes" id="UP001054252"/>
    </source>
</evidence>
<organism evidence="5 6">
    <name type="scientific">Rubroshorea leprosula</name>
    <dbReference type="NCBI Taxonomy" id="152421"/>
    <lineage>
        <taxon>Eukaryota</taxon>
        <taxon>Viridiplantae</taxon>
        <taxon>Streptophyta</taxon>
        <taxon>Embryophyta</taxon>
        <taxon>Tracheophyta</taxon>
        <taxon>Spermatophyta</taxon>
        <taxon>Magnoliopsida</taxon>
        <taxon>eudicotyledons</taxon>
        <taxon>Gunneridae</taxon>
        <taxon>Pentapetalae</taxon>
        <taxon>rosids</taxon>
        <taxon>malvids</taxon>
        <taxon>Malvales</taxon>
        <taxon>Dipterocarpaceae</taxon>
        <taxon>Rubroshorea</taxon>
    </lineage>
</organism>
<evidence type="ECO:0000256" key="2">
    <source>
        <dbReference type="SAM" id="MobiDB-lite"/>
    </source>
</evidence>
<comment type="caution">
    <text evidence="5">The sequence shown here is derived from an EMBL/GenBank/DDBJ whole genome shotgun (WGS) entry which is preliminary data.</text>
</comment>